<feature type="transmembrane region" description="Helical" evidence="2">
    <location>
        <begin position="114"/>
        <end position="135"/>
    </location>
</feature>
<dbReference type="SUPFAM" id="SSF47413">
    <property type="entry name" value="lambda repressor-like DNA-binding domains"/>
    <property type="match status" value="1"/>
</dbReference>
<evidence type="ECO:0000259" key="3">
    <source>
        <dbReference type="SMART" id="SM00530"/>
    </source>
</evidence>
<dbReference type="CDD" id="cd00093">
    <property type="entry name" value="HTH_XRE"/>
    <property type="match status" value="1"/>
</dbReference>
<organism evidence="5 6">
    <name type="scientific">Streptomyces rochei</name>
    <name type="common">Streptomyces parvullus</name>
    <dbReference type="NCBI Taxonomy" id="1928"/>
    <lineage>
        <taxon>Bacteria</taxon>
        <taxon>Bacillati</taxon>
        <taxon>Actinomycetota</taxon>
        <taxon>Actinomycetes</taxon>
        <taxon>Kitasatosporales</taxon>
        <taxon>Streptomycetaceae</taxon>
        <taxon>Streptomyces</taxon>
        <taxon>Streptomyces rochei group</taxon>
    </lineage>
</organism>
<dbReference type="Gene3D" id="1.10.260.40">
    <property type="entry name" value="lambda repressor-like DNA-binding domains"/>
    <property type="match status" value="1"/>
</dbReference>
<accession>A0AAX3ZNB3</accession>
<dbReference type="SMART" id="SM00530">
    <property type="entry name" value="HTH_XRE"/>
    <property type="match status" value="1"/>
</dbReference>
<dbReference type="AlphaFoldDB" id="A0AAX3ZNB3"/>
<reference evidence="5" key="1">
    <citation type="submission" date="2023-03" db="EMBL/GenBank/DDBJ databases">
        <title>Borrelidin-producing and root-colonizing Streptomyces rochei is a potent biopesticide for soil-borne oomycete-caused plant diseases.</title>
        <authorList>
            <person name="Zhou D."/>
            <person name="Wang X."/>
            <person name="Navarro-Munoz J.C."/>
            <person name="Li W."/>
            <person name="Li J."/>
            <person name="Jiu M."/>
            <person name="Deng S."/>
            <person name="Ye Y."/>
            <person name="Daly P."/>
            <person name="Wei L."/>
        </authorList>
    </citation>
    <scope>NUCLEOTIDE SEQUENCE</scope>
    <source>
        <strain evidence="5">JK1</strain>
    </source>
</reference>
<dbReference type="Proteomes" id="UP001605990">
    <property type="component" value="Unassembled WGS sequence"/>
</dbReference>
<dbReference type="Pfam" id="PF13560">
    <property type="entry name" value="HTH_31"/>
    <property type="match status" value="1"/>
</dbReference>
<evidence type="ECO:0000313" key="6">
    <source>
        <dbReference type="Proteomes" id="UP001231701"/>
    </source>
</evidence>
<dbReference type="InterPro" id="IPR021224">
    <property type="entry name" value="DUF2690"/>
</dbReference>
<evidence type="ECO:0000313" key="7">
    <source>
        <dbReference type="Proteomes" id="UP001605990"/>
    </source>
</evidence>
<protein>
    <submittedName>
        <fullName evidence="5">DUF2690 domain-containing protein</fullName>
    </submittedName>
</protein>
<dbReference type="GeneID" id="90945388"/>
<keyword evidence="2" id="KW-0472">Membrane</keyword>
<reference evidence="4 7" key="2">
    <citation type="submission" date="2024-10" db="EMBL/GenBank/DDBJ databases">
        <title>Draft genome assembly of a novel steroid transforming actinomycete isolated from African clawed frog Xenopus laevis.</title>
        <authorList>
            <person name="Bragin E."/>
            <person name="Kollerov V."/>
            <person name="Donova M.V."/>
        </authorList>
    </citation>
    <scope>NUCLEOTIDE SEQUENCE [LARGE SCALE GENOMIC DNA]</scope>
    <source>
        <strain evidence="4 7">MTOC-St3</strain>
    </source>
</reference>
<feature type="domain" description="HTH cro/C1-type" evidence="3">
    <location>
        <begin position="17"/>
        <end position="72"/>
    </location>
</feature>
<keyword evidence="7" id="KW-1185">Reference proteome</keyword>
<evidence type="ECO:0000256" key="2">
    <source>
        <dbReference type="SAM" id="Phobius"/>
    </source>
</evidence>
<dbReference type="InterPro" id="IPR010982">
    <property type="entry name" value="Lambda_DNA-bd_dom_sf"/>
</dbReference>
<evidence type="ECO:0000256" key="1">
    <source>
        <dbReference type="SAM" id="MobiDB-lite"/>
    </source>
</evidence>
<feature type="region of interest" description="Disordered" evidence="1">
    <location>
        <begin position="79"/>
        <end position="111"/>
    </location>
</feature>
<proteinExistence type="predicted"/>
<dbReference type="GO" id="GO:0003677">
    <property type="term" value="F:DNA binding"/>
    <property type="evidence" value="ECO:0007669"/>
    <property type="project" value="InterPro"/>
</dbReference>
<gene>
    <name evidence="4" type="ORF">ACGU38_15670</name>
    <name evidence="5" type="ORF">P7W03_25150</name>
</gene>
<dbReference type="Pfam" id="PF10901">
    <property type="entry name" value="DUF2690"/>
    <property type="match status" value="1"/>
</dbReference>
<dbReference type="RefSeq" id="WP_046248340.1">
    <property type="nucleotide sequence ID" value="NZ_CP121271.1"/>
</dbReference>
<keyword evidence="2" id="KW-1133">Transmembrane helix</keyword>
<dbReference type="Proteomes" id="UP001231701">
    <property type="component" value="Chromosome"/>
</dbReference>
<name>A0AAX3ZNB3_STRRO</name>
<keyword evidence="2" id="KW-0812">Transmembrane</keyword>
<evidence type="ECO:0000313" key="4">
    <source>
        <dbReference type="EMBL" id="MFG6296786.1"/>
    </source>
</evidence>
<dbReference type="EMBL" id="JBIENY010000229">
    <property type="protein sequence ID" value="MFG6296786.1"/>
    <property type="molecule type" value="Genomic_DNA"/>
</dbReference>
<feature type="compositionally biased region" description="Pro residues" evidence="1">
    <location>
        <begin position="83"/>
        <end position="100"/>
    </location>
</feature>
<dbReference type="InterPro" id="IPR001387">
    <property type="entry name" value="Cro/C1-type_HTH"/>
</dbReference>
<sequence length="265" mass="28246">MTHRSGPEHGLLVLARELAALRARTGLSLDALARRTTASRSSWHRYLNGTLLPPRALVQELCALADEPPGRLLALWDLAAEPGGPPPPPPPPSEPGPRPSRPVRDRARPRLRRPVLTTVLAGGLALAAVLAAVSLPRDSASDSRPEPLRPGCTGAECTGRSSQPQACAIAGSGTRTVAERRPERGPSMDIRYSPFCEASWARIWFGRVGDRVEISAPGQGTRWTEIKDRFDAEGYLSTPMVGGGPGGLKACLILGDTAERHCLTS</sequence>
<dbReference type="EMBL" id="CP121271">
    <property type="protein sequence ID" value="WMC88676.1"/>
    <property type="molecule type" value="Genomic_DNA"/>
</dbReference>
<evidence type="ECO:0000313" key="5">
    <source>
        <dbReference type="EMBL" id="WMC88676.1"/>
    </source>
</evidence>